<evidence type="ECO:0000313" key="2">
    <source>
        <dbReference type="Proteomes" id="UP001328107"/>
    </source>
</evidence>
<feature type="non-terminal residue" evidence="1">
    <location>
        <position position="89"/>
    </location>
</feature>
<name>A0AAN5I3M1_9BILA</name>
<sequence length="89" mass="10407">MCYHRSLNQLSDQTIHTTKRSWYGFSKWKGNEQILSVTKTYRTRAHLVQPPNSLRQSKFYTKLVQPTFSRSSIHFPSFLTNPKSSAKSL</sequence>
<dbReference type="AlphaFoldDB" id="A0AAN5I3M1"/>
<proteinExistence type="predicted"/>
<keyword evidence="2" id="KW-1185">Reference proteome</keyword>
<dbReference type="Proteomes" id="UP001328107">
    <property type="component" value="Unassembled WGS sequence"/>
</dbReference>
<accession>A0AAN5I3M1</accession>
<protein>
    <submittedName>
        <fullName evidence="1">Uncharacterized protein</fullName>
    </submittedName>
</protein>
<gene>
    <name evidence="1" type="ORF">PMAYCL1PPCAC_20639</name>
</gene>
<reference evidence="2" key="1">
    <citation type="submission" date="2022-10" db="EMBL/GenBank/DDBJ databases">
        <title>Genome assembly of Pristionchus species.</title>
        <authorList>
            <person name="Yoshida K."/>
            <person name="Sommer R.J."/>
        </authorList>
    </citation>
    <scope>NUCLEOTIDE SEQUENCE [LARGE SCALE GENOMIC DNA]</scope>
    <source>
        <strain evidence="2">RS5460</strain>
    </source>
</reference>
<comment type="caution">
    <text evidence="1">The sequence shown here is derived from an EMBL/GenBank/DDBJ whole genome shotgun (WGS) entry which is preliminary data.</text>
</comment>
<organism evidence="1 2">
    <name type="scientific">Pristionchus mayeri</name>
    <dbReference type="NCBI Taxonomy" id="1317129"/>
    <lineage>
        <taxon>Eukaryota</taxon>
        <taxon>Metazoa</taxon>
        <taxon>Ecdysozoa</taxon>
        <taxon>Nematoda</taxon>
        <taxon>Chromadorea</taxon>
        <taxon>Rhabditida</taxon>
        <taxon>Rhabditina</taxon>
        <taxon>Diplogasteromorpha</taxon>
        <taxon>Diplogasteroidea</taxon>
        <taxon>Neodiplogasteridae</taxon>
        <taxon>Pristionchus</taxon>
    </lineage>
</organism>
<evidence type="ECO:0000313" key="1">
    <source>
        <dbReference type="EMBL" id="GMR50444.1"/>
    </source>
</evidence>
<dbReference type="EMBL" id="BTRK01000004">
    <property type="protein sequence ID" value="GMR50444.1"/>
    <property type="molecule type" value="Genomic_DNA"/>
</dbReference>